<accession>C8VSZ1</accession>
<protein>
    <recommendedName>
        <fullName evidence="4">Ketoreductase (KR) domain-containing protein</fullName>
    </recommendedName>
</protein>
<dbReference type="GO" id="GO:0016491">
    <property type="term" value="F:oxidoreductase activity"/>
    <property type="evidence" value="ECO:0007669"/>
    <property type="project" value="UniProtKB-KW"/>
</dbReference>
<reference evidence="3" key="1">
    <citation type="journal article" date="2005" name="Nature">
        <title>Sequencing of Aspergillus nidulans and comparative analysis with A. fumigatus and A. oryzae.</title>
        <authorList>
            <person name="Galagan J.E."/>
            <person name="Calvo S.E."/>
            <person name="Cuomo C."/>
            <person name="Ma L.J."/>
            <person name="Wortman J.R."/>
            <person name="Batzoglou S."/>
            <person name="Lee S.I."/>
            <person name="Basturkmen M."/>
            <person name="Spevak C.C."/>
            <person name="Clutterbuck J."/>
            <person name="Kapitonov V."/>
            <person name="Jurka J."/>
            <person name="Scazzocchio C."/>
            <person name="Farman M."/>
            <person name="Butler J."/>
            <person name="Purcell S."/>
            <person name="Harris S."/>
            <person name="Braus G.H."/>
            <person name="Draht O."/>
            <person name="Busch S."/>
            <person name="D'Enfert C."/>
            <person name="Bouchier C."/>
            <person name="Goldman G.H."/>
            <person name="Bell-Pedersen D."/>
            <person name="Griffiths-Jones S."/>
            <person name="Doonan J.H."/>
            <person name="Yu J."/>
            <person name="Vienken K."/>
            <person name="Pain A."/>
            <person name="Freitag M."/>
            <person name="Selker E.U."/>
            <person name="Archer D.B."/>
            <person name="Penalva M.A."/>
            <person name="Oakley B.R."/>
            <person name="Momany M."/>
            <person name="Tanaka T."/>
            <person name="Kumagai T."/>
            <person name="Asai K."/>
            <person name="Machida M."/>
            <person name="Nierman W.C."/>
            <person name="Denning D.W."/>
            <person name="Caddick M."/>
            <person name="Hynes M."/>
            <person name="Paoletti M."/>
            <person name="Fischer R."/>
            <person name="Miller B."/>
            <person name="Dyer P."/>
            <person name="Sachs M.S."/>
            <person name="Osmani S.A."/>
            <person name="Birren B.W."/>
        </authorList>
    </citation>
    <scope>NUCLEOTIDE SEQUENCE [LARGE SCALE GENOMIC DNA]</scope>
    <source>
        <strain evidence="3">FGSC A4 / ATCC 38163 / CBS 112.46 / NRRL 194 / M139</strain>
    </source>
</reference>
<dbReference type="InParanoid" id="C8VSZ1"/>
<dbReference type="InterPro" id="IPR036291">
    <property type="entry name" value="NAD(P)-bd_dom_sf"/>
</dbReference>
<dbReference type="EMBL" id="BN001308">
    <property type="protein sequence ID" value="CBF89384.1"/>
    <property type="molecule type" value="Genomic_DNA"/>
</dbReference>
<organism evidence="2 3">
    <name type="scientific">Emericella nidulans (strain FGSC A4 / ATCC 38163 / CBS 112.46 / NRRL 194 / M139)</name>
    <name type="common">Aspergillus nidulans</name>
    <dbReference type="NCBI Taxonomy" id="227321"/>
    <lineage>
        <taxon>Eukaryota</taxon>
        <taxon>Fungi</taxon>
        <taxon>Dikarya</taxon>
        <taxon>Ascomycota</taxon>
        <taxon>Pezizomycotina</taxon>
        <taxon>Eurotiomycetes</taxon>
        <taxon>Eurotiomycetidae</taxon>
        <taxon>Eurotiales</taxon>
        <taxon>Aspergillaceae</taxon>
        <taxon>Aspergillus</taxon>
        <taxon>Aspergillus subgen. Nidulantes</taxon>
    </lineage>
</organism>
<gene>
    <name evidence="2" type="ORF">ANIA_10094</name>
</gene>
<dbReference type="InterPro" id="IPR052228">
    <property type="entry name" value="Sec_Metab_Biosynth_Oxidored"/>
</dbReference>
<dbReference type="Proteomes" id="UP000000560">
    <property type="component" value="Chromosome VIII"/>
</dbReference>
<reference evidence="3" key="2">
    <citation type="journal article" date="2009" name="Fungal Genet. Biol.">
        <title>The 2008 update of the Aspergillus nidulans genome annotation: a community effort.</title>
        <authorList>
            <person name="Wortman J.R."/>
            <person name="Gilsenan J.M."/>
            <person name="Joardar V."/>
            <person name="Deegan J."/>
            <person name="Clutterbuck J."/>
            <person name="Andersen M.R."/>
            <person name="Archer D."/>
            <person name="Bencina M."/>
            <person name="Braus G."/>
            <person name="Coutinho P."/>
            <person name="von Dohren H."/>
            <person name="Doonan J."/>
            <person name="Driessen A.J."/>
            <person name="Durek P."/>
            <person name="Espeso E."/>
            <person name="Fekete E."/>
            <person name="Flipphi M."/>
            <person name="Estrada C.G."/>
            <person name="Geysens S."/>
            <person name="Goldman G."/>
            <person name="de Groot P.W."/>
            <person name="Hansen K."/>
            <person name="Harris S.D."/>
            <person name="Heinekamp T."/>
            <person name="Helmstaedt K."/>
            <person name="Henrissat B."/>
            <person name="Hofmann G."/>
            <person name="Homan T."/>
            <person name="Horio T."/>
            <person name="Horiuchi H."/>
            <person name="James S."/>
            <person name="Jones M."/>
            <person name="Karaffa L."/>
            <person name="Karanyi Z."/>
            <person name="Kato M."/>
            <person name="Keller N."/>
            <person name="Kelly D.E."/>
            <person name="Kiel J.A."/>
            <person name="Kim J.M."/>
            <person name="van der Klei I.J."/>
            <person name="Klis F.M."/>
            <person name="Kovalchuk A."/>
            <person name="Krasevec N."/>
            <person name="Kubicek C.P."/>
            <person name="Liu B."/>
            <person name="Maccabe A."/>
            <person name="Meyer V."/>
            <person name="Mirabito P."/>
            <person name="Miskei M."/>
            <person name="Mos M."/>
            <person name="Mullins J."/>
            <person name="Nelson D.R."/>
            <person name="Nielsen J."/>
            <person name="Oakley B.R."/>
            <person name="Osmani S.A."/>
            <person name="Pakula T."/>
            <person name="Paszewski A."/>
            <person name="Paulsen I."/>
            <person name="Pilsyk S."/>
            <person name="Pocsi I."/>
            <person name="Punt P.J."/>
            <person name="Ram A.F."/>
            <person name="Ren Q."/>
            <person name="Robellet X."/>
            <person name="Robson G."/>
            <person name="Seiboth B."/>
            <person name="van Solingen P."/>
            <person name="Specht T."/>
            <person name="Sun J."/>
            <person name="Taheri-Talesh N."/>
            <person name="Takeshita N."/>
            <person name="Ussery D."/>
            <person name="vanKuyk P.A."/>
            <person name="Visser H."/>
            <person name="van de Vondervoort P.J."/>
            <person name="de Vries R.P."/>
            <person name="Walton J."/>
            <person name="Xiang X."/>
            <person name="Xiong Y."/>
            <person name="Zeng A.P."/>
            <person name="Brandt B.W."/>
            <person name="Cornell M.J."/>
            <person name="van den Hondel C.A."/>
            <person name="Visser J."/>
            <person name="Oliver S.G."/>
            <person name="Turner G."/>
        </authorList>
    </citation>
    <scope>GENOME REANNOTATION</scope>
    <source>
        <strain evidence="3">FGSC A4 / ATCC 38163 / CBS 112.46 / NRRL 194 / M139</strain>
    </source>
</reference>
<dbReference type="OMA" id="IHAHPGM"/>
<dbReference type="FunCoup" id="C8VSZ1">
    <property type="interactions" value="26"/>
</dbReference>
<evidence type="ECO:0008006" key="4">
    <source>
        <dbReference type="Google" id="ProtNLM"/>
    </source>
</evidence>
<name>C8VSZ1_EMENI</name>
<keyword evidence="3" id="KW-1185">Reference proteome</keyword>
<dbReference type="PANTHER" id="PTHR47534:SF2">
    <property type="entry name" value="KETOREDUCTASE (KR) DOMAIN-CONTAINING PROTEIN-RELATED"/>
    <property type="match status" value="1"/>
</dbReference>
<proteinExistence type="predicted"/>
<evidence type="ECO:0000256" key="1">
    <source>
        <dbReference type="ARBA" id="ARBA00023002"/>
    </source>
</evidence>
<dbReference type="SUPFAM" id="SSF51735">
    <property type="entry name" value="NAD(P)-binding Rossmann-fold domains"/>
    <property type="match status" value="1"/>
</dbReference>
<dbReference type="GeneID" id="74896198"/>
<dbReference type="HOGENOM" id="CLU_1547521_0_0_1"/>
<dbReference type="AlphaFoldDB" id="C8VSZ1"/>
<keyword evidence="1" id="KW-0560">Oxidoreductase</keyword>
<dbReference type="PANTHER" id="PTHR47534">
    <property type="entry name" value="YALI0E05731P"/>
    <property type="match status" value="1"/>
</dbReference>
<dbReference type="RefSeq" id="XP_050469207.1">
    <property type="nucleotide sequence ID" value="XM_050613387.1"/>
</dbReference>
<dbReference type="OrthoDB" id="2898509at2759"/>
<dbReference type="InterPro" id="IPR002347">
    <property type="entry name" value="SDR_fam"/>
</dbReference>
<dbReference type="KEGG" id="ani:ANIA_10094"/>
<sequence>MVPINLVRSSNAALRSIPSTSHSAGITALFVSGTSGIGLYTLRALTRHTEGKALTVYIVGRSAYRAKPVLSELQRISPRARFTFIEADVSLIRNVDSVCKKVIESEKGGKGKLDSLFMTPGGISIPFRRRETSEELDRLFALRYYARMRIIQNLLPLLESELEPSTSPGPNSIPSRMVSIHGSGFEYGINLDDLNLKHNFSLLNACNTPLQ</sequence>
<dbReference type="Gene3D" id="3.40.50.720">
    <property type="entry name" value="NAD(P)-binding Rossmann-like Domain"/>
    <property type="match status" value="1"/>
</dbReference>
<evidence type="ECO:0000313" key="2">
    <source>
        <dbReference type="EMBL" id="CBF89384.1"/>
    </source>
</evidence>
<evidence type="ECO:0000313" key="3">
    <source>
        <dbReference type="Proteomes" id="UP000000560"/>
    </source>
</evidence>
<dbReference type="Pfam" id="PF00106">
    <property type="entry name" value="adh_short"/>
    <property type="match status" value="1"/>
</dbReference>